<dbReference type="InterPro" id="IPR036116">
    <property type="entry name" value="FN3_sf"/>
</dbReference>
<dbReference type="CDD" id="cd00063">
    <property type="entry name" value="FN3"/>
    <property type="match status" value="1"/>
</dbReference>
<protein>
    <recommendedName>
        <fullName evidence="2">Fibronectin type-III domain-containing protein</fullName>
    </recommendedName>
</protein>
<dbReference type="EMBL" id="JAIWYP010000006">
    <property type="protein sequence ID" value="KAH3804324.1"/>
    <property type="molecule type" value="Genomic_DNA"/>
</dbReference>
<keyword evidence="1" id="KW-1133">Transmembrane helix</keyword>
<evidence type="ECO:0000256" key="1">
    <source>
        <dbReference type="SAM" id="Phobius"/>
    </source>
</evidence>
<feature type="domain" description="Fibronectin type-III" evidence="2">
    <location>
        <begin position="134"/>
        <end position="230"/>
    </location>
</feature>
<dbReference type="AlphaFoldDB" id="A0A9D4FRY3"/>
<feature type="transmembrane region" description="Helical" evidence="1">
    <location>
        <begin position="240"/>
        <end position="262"/>
    </location>
</feature>
<dbReference type="PROSITE" id="PS50853">
    <property type="entry name" value="FN3"/>
    <property type="match status" value="1"/>
</dbReference>
<name>A0A9D4FRY3_DREPO</name>
<dbReference type="SUPFAM" id="SSF49265">
    <property type="entry name" value="Fibronectin type III"/>
    <property type="match status" value="1"/>
</dbReference>
<keyword evidence="4" id="KW-1185">Reference proteome</keyword>
<dbReference type="InterPro" id="IPR013783">
    <property type="entry name" value="Ig-like_fold"/>
</dbReference>
<comment type="caution">
    <text evidence="3">The sequence shown here is derived from an EMBL/GenBank/DDBJ whole genome shotgun (WGS) entry which is preliminary data.</text>
</comment>
<dbReference type="Pfam" id="PF00041">
    <property type="entry name" value="fn3"/>
    <property type="match status" value="1"/>
</dbReference>
<reference evidence="3" key="2">
    <citation type="submission" date="2020-11" db="EMBL/GenBank/DDBJ databases">
        <authorList>
            <person name="McCartney M.A."/>
            <person name="Auch B."/>
            <person name="Kono T."/>
            <person name="Mallez S."/>
            <person name="Becker A."/>
            <person name="Gohl D.M."/>
            <person name="Silverstein K.A.T."/>
            <person name="Koren S."/>
            <person name="Bechman K.B."/>
            <person name="Herman A."/>
            <person name="Abrahante J.E."/>
            <person name="Garbe J."/>
        </authorList>
    </citation>
    <scope>NUCLEOTIDE SEQUENCE</scope>
    <source>
        <strain evidence="3">Duluth1</strain>
        <tissue evidence="3">Whole animal</tissue>
    </source>
</reference>
<evidence type="ECO:0000259" key="2">
    <source>
        <dbReference type="PROSITE" id="PS50853"/>
    </source>
</evidence>
<reference evidence="3" key="1">
    <citation type="journal article" date="2019" name="bioRxiv">
        <title>The Genome of the Zebra Mussel, Dreissena polymorpha: A Resource for Invasive Species Research.</title>
        <authorList>
            <person name="McCartney M.A."/>
            <person name="Auch B."/>
            <person name="Kono T."/>
            <person name="Mallez S."/>
            <person name="Zhang Y."/>
            <person name="Obille A."/>
            <person name="Becker A."/>
            <person name="Abrahante J.E."/>
            <person name="Garbe J."/>
            <person name="Badalamenti J.P."/>
            <person name="Herman A."/>
            <person name="Mangelson H."/>
            <person name="Liachko I."/>
            <person name="Sullivan S."/>
            <person name="Sone E.D."/>
            <person name="Koren S."/>
            <person name="Silverstein K.A.T."/>
            <person name="Beckman K.B."/>
            <person name="Gohl D.M."/>
        </authorList>
    </citation>
    <scope>NUCLEOTIDE SEQUENCE</scope>
    <source>
        <strain evidence="3">Duluth1</strain>
        <tissue evidence="3">Whole animal</tissue>
    </source>
</reference>
<keyword evidence="1" id="KW-0812">Transmembrane</keyword>
<dbReference type="SMART" id="SM00060">
    <property type="entry name" value="FN3"/>
    <property type="match status" value="1"/>
</dbReference>
<proteinExistence type="predicted"/>
<dbReference type="PANTHER" id="PTHR23278:SF19">
    <property type="entry name" value="OBSCURIN"/>
    <property type="match status" value="1"/>
</dbReference>
<dbReference type="Proteomes" id="UP000828390">
    <property type="component" value="Unassembled WGS sequence"/>
</dbReference>
<keyword evidence="1" id="KW-0472">Membrane</keyword>
<accession>A0A9D4FRY3</accession>
<dbReference type="PANTHER" id="PTHR23278">
    <property type="entry name" value="SIDESTEP PROTEIN"/>
    <property type="match status" value="1"/>
</dbReference>
<gene>
    <name evidence="3" type="ORF">DPMN_132608</name>
</gene>
<sequence>MGVYDCKGNNTHNKVQQVRTVEILINCAPRPSPFYPVNTTIYRKTNDSVILTFTFVAYPPPSNLDAFVWKKLKSNEWVTLQNSSGFFIHISNDRLQTNLSKWQLHSDDFTNYTVRVNNDIGSWEHSFVIRANVQPSAPELYEIMEDLVTQNSVTIEWKSGFDGGEEQRFVILYKKSTEMAWDNITLPGAITRIALDGLDPGTAYEVKMYAENTIGKSEETAVQHVVTKSYSVSSYSSTSALGGVVGGIFGVVVILAVSALIWRCRSHVFSGLITTKQCLTHRNSFRKYEDLIRRQGYNDASTTDGSYATCRIDSSQSRKANQYETIVELESRDYSIVSACYDQRDNTTSAKVSTSEQTDVSSTDPEYVNLQI</sequence>
<organism evidence="3 4">
    <name type="scientific">Dreissena polymorpha</name>
    <name type="common">Zebra mussel</name>
    <name type="synonym">Mytilus polymorpha</name>
    <dbReference type="NCBI Taxonomy" id="45954"/>
    <lineage>
        <taxon>Eukaryota</taxon>
        <taxon>Metazoa</taxon>
        <taxon>Spiralia</taxon>
        <taxon>Lophotrochozoa</taxon>
        <taxon>Mollusca</taxon>
        <taxon>Bivalvia</taxon>
        <taxon>Autobranchia</taxon>
        <taxon>Heteroconchia</taxon>
        <taxon>Euheterodonta</taxon>
        <taxon>Imparidentia</taxon>
        <taxon>Neoheterodontei</taxon>
        <taxon>Myida</taxon>
        <taxon>Dreissenoidea</taxon>
        <taxon>Dreissenidae</taxon>
        <taxon>Dreissena</taxon>
    </lineage>
</organism>
<evidence type="ECO:0000313" key="3">
    <source>
        <dbReference type="EMBL" id="KAH3804324.1"/>
    </source>
</evidence>
<evidence type="ECO:0000313" key="4">
    <source>
        <dbReference type="Proteomes" id="UP000828390"/>
    </source>
</evidence>
<dbReference type="Gene3D" id="2.60.40.10">
    <property type="entry name" value="Immunoglobulins"/>
    <property type="match status" value="2"/>
</dbReference>
<dbReference type="InterPro" id="IPR003961">
    <property type="entry name" value="FN3_dom"/>
</dbReference>